<keyword evidence="1" id="KW-0808">Transferase</keyword>
<proteinExistence type="predicted"/>
<evidence type="ECO:0000313" key="3">
    <source>
        <dbReference type="EMBL" id="MBN7820102.1"/>
    </source>
</evidence>
<dbReference type="SUPFAM" id="SSF53335">
    <property type="entry name" value="S-adenosyl-L-methionine-dependent methyltransferases"/>
    <property type="match status" value="1"/>
</dbReference>
<dbReference type="CDD" id="cd02440">
    <property type="entry name" value="AdoMet_MTases"/>
    <property type="match status" value="1"/>
</dbReference>
<dbReference type="GO" id="GO:0008168">
    <property type="term" value="F:methyltransferase activity"/>
    <property type="evidence" value="ECO:0007669"/>
    <property type="project" value="UniProtKB-KW"/>
</dbReference>
<comment type="caution">
    <text evidence="3">The sequence shown here is derived from an EMBL/GenBank/DDBJ whole genome shotgun (WGS) entry which is preliminary data.</text>
</comment>
<protein>
    <submittedName>
        <fullName evidence="3">Class I SAM-dependent methyltransferase</fullName>
    </submittedName>
</protein>
<dbReference type="Proteomes" id="UP000663992">
    <property type="component" value="Unassembled WGS sequence"/>
</dbReference>
<gene>
    <name evidence="3" type="ORF">J0A65_09515</name>
</gene>
<dbReference type="EMBL" id="JAFKCS010000007">
    <property type="protein sequence ID" value="MBN7820102.1"/>
    <property type="molecule type" value="Genomic_DNA"/>
</dbReference>
<dbReference type="PANTHER" id="PTHR43861">
    <property type="entry name" value="TRANS-ACONITATE 2-METHYLTRANSFERASE-RELATED"/>
    <property type="match status" value="1"/>
</dbReference>
<name>A0ABS3CSK8_9ALTE</name>
<keyword evidence="3" id="KW-0489">Methyltransferase</keyword>
<dbReference type="InterPro" id="IPR029063">
    <property type="entry name" value="SAM-dependent_MTases_sf"/>
</dbReference>
<dbReference type="Pfam" id="PF13649">
    <property type="entry name" value="Methyltransf_25"/>
    <property type="match status" value="1"/>
</dbReference>
<dbReference type="RefSeq" id="WP_206593937.1">
    <property type="nucleotide sequence ID" value="NZ_JAFKCS010000007.1"/>
</dbReference>
<dbReference type="GO" id="GO:0032259">
    <property type="term" value="P:methylation"/>
    <property type="evidence" value="ECO:0007669"/>
    <property type="project" value="UniProtKB-KW"/>
</dbReference>
<reference evidence="3 4" key="1">
    <citation type="submission" date="2021-03" db="EMBL/GenBank/DDBJ databases">
        <title>novel species isolated from a fishpond in China.</title>
        <authorList>
            <person name="Lu H."/>
            <person name="Cai Z."/>
        </authorList>
    </citation>
    <scope>NUCLEOTIDE SEQUENCE [LARGE SCALE GENOMIC DNA]</scope>
    <source>
        <strain evidence="3 4">Y57</strain>
    </source>
</reference>
<evidence type="ECO:0000313" key="4">
    <source>
        <dbReference type="Proteomes" id="UP000663992"/>
    </source>
</evidence>
<dbReference type="InterPro" id="IPR041698">
    <property type="entry name" value="Methyltransf_25"/>
</dbReference>
<evidence type="ECO:0000256" key="1">
    <source>
        <dbReference type="ARBA" id="ARBA00022679"/>
    </source>
</evidence>
<feature type="domain" description="Methyltransferase" evidence="2">
    <location>
        <begin position="48"/>
        <end position="145"/>
    </location>
</feature>
<dbReference type="Gene3D" id="3.40.50.150">
    <property type="entry name" value="Vaccinia Virus protein VP39"/>
    <property type="match status" value="1"/>
</dbReference>
<organism evidence="3 4">
    <name type="scientific">Bowmanella yangjiangensis</name>
    <dbReference type="NCBI Taxonomy" id="2811230"/>
    <lineage>
        <taxon>Bacteria</taxon>
        <taxon>Pseudomonadati</taxon>
        <taxon>Pseudomonadota</taxon>
        <taxon>Gammaproteobacteria</taxon>
        <taxon>Alteromonadales</taxon>
        <taxon>Alteromonadaceae</taxon>
        <taxon>Bowmanella</taxon>
    </lineage>
</organism>
<accession>A0ABS3CSK8</accession>
<evidence type="ECO:0000259" key="2">
    <source>
        <dbReference type="Pfam" id="PF13649"/>
    </source>
</evidence>
<keyword evidence="4" id="KW-1185">Reference proteome</keyword>
<sequence length="230" mass="25356">MQTQNQPAFGADMAARYDSSRVKLQPLKDALHLQMQALFSALPQNARILCAGAGTGDELLFLAEVFPKWQFTLVDPADAMLARCQEKAQARGISQRCEFFTGFVHDLPEHAAFDAATSVLVAHFIHSPDARLAYFKDIAKRLKHGAMLVNAELSWNRQDSSFTTISQHWVALHKLAGLNINPSYLGDQVVVDAPSDISQLLASAGFSSPTLFYQALLIHAWYSKLTGIQP</sequence>